<evidence type="ECO:0000313" key="2">
    <source>
        <dbReference type="Proteomes" id="UP000036867"/>
    </source>
</evidence>
<dbReference type="Proteomes" id="UP000036867">
    <property type="component" value="Unassembled WGS sequence"/>
</dbReference>
<dbReference type="EMBL" id="LILB01000005">
    <property type="protein sequence ID" value="KOO48965.1"/>
    <property type="molecule type" value="Genomic_DNA"/>
</dbReference>
<sequence>MALPAWGAREYLVIDSGLQFRIKTLLYKRGVRVLIKLNSLDTYDIEITRVSGDSIEVLDTVKGVYCDMLIEVINSLIEKDVKGKAKKTVFSLYIHNTDFVRGVCIKRDKDYFLPISLEVVILEVIRMTEIEKSIANTLYNEGFIGEIDDVITFIRNYVHIYTGCRSKTDLAIQVVDERGIFHDAPRVLVDNFDYYRYSLELVSESTYYQVSGTTWISVTK</sequence>
<keyword evidence="2" id="KW-1185">Reference proteome</keyword>
<evidence type="ECO:0000313" key="1">
    <source>
        <dbReference type="EMBL" id="KOO48965.1"/>
    </source>
</evidence>
<dbReference type="InterPro" id="IPR041893">
    <property type="entry name" value="ArdA_dom3"/>
</dbReference>
<reference evidence="2" key="1">
    <citation type="submission" date="2015-08" db="EMBL/GenBank/DDBJ databases">
        <title>Fjat-10028 dsm 16317.</title>
        <authorList>
            <person name="Liu B."/>
            <person name="Wang J."/>
            <person name="Zhu Y."/>
            <person name="Liu G."/>
            <person name="Chen Q."/>
            <person name="Chen Z."/>
            <person name="Lan J."/>
            <person name="Che J."/>
            <person name="Ge C."/>
            <person name="Shi H."/>
            <person name="Pan Z."/>
            <person name="Liu X."/>
        </authorList>
    </citation>
    <scope>NUCLEOTIDE SEQUENCE [LARGE SCALE GENOMIC DNA]</scope>
    <source>
        <strain evidence="2">DSM 16317</strain>
    </source>
</reference>
<dbReference type="GeneID" id="301136661"/>
<gene>
    <name evidence="1" type="ORF">AMD00_11200</name>
</gene>
<dbReference type="OrthoDB" id="944647at2"/>
<comment type="caution">
    <text evidence="1">The sequence shown here is derived from an EMBL/GenBank/DDBJ whole genome shotgun (WGS) entry which is preliminary data.</text>
</comment>
<dbReference type="Gene3D" id="1.10.10.1190">
    <property type="entry name" value="Antirestriction protein ArdA, domain 3"/>
    <property type="match status" value="1"/>
</dbReference>
<name>A0A0M0LD45_9BACL</name>
<accession>A0A0M0LD45</accession>
<proteinExistence type="predicted"/>
<dbReference type="AlphaFoldDB" id="A0A0M0LD45"/>
<dbReference type="RefSeq" id="WP_053417156.1">
    <property type="nucleotide sequence ID" value="NZ_LILB01000005.1"/>
</dbReference>
<dbReference type="STRING" id="263475.AMD00_11200"/>
<organism evidence="1 2">
    <name type="scientific">Viridibacillus arvi</name>
    <dbReference type="NCBI Taxonomy" id="263475"/>
    <lineage>
        <taxon>Bacteria</taxon>
        <taxon>Bacillati</taxon>
        <taxon>Bacillota</taxon>
        <taxon>Bacilli</taxon>
        <taxon>Bacillales</taxon>
        <taxon>Caryophanaceae</taxon>
        <taxon>Viridibacillus</taxon>
    </lineage>
</organism>
<protein>
    <submittedName>
        <fullName evidence="1">Uncharacterized protein</fullName>
    </submittedName>
</protein>